<proteinExistence type="predicted"/>
<dbReference type="EMBL" id="CH408158">
    <property type="protein sequence ID" value="EDK39400.2"/>
    <property type="molecule type" value="Genomic_DNA"/>
</dbReference>
<dbReference type="OMA" id="LPFCATG"/>
<dbReference type="AlphaFoldDB" id="A5DJP8"/>
<gene>
    <name evidence="1" type="ORF">PGUG_03499</name>
</gene>
<accession>A5DJP8</accession>
<dbReference type="InParanoid" id="A5DJP8"/>
<keyword evidence="2" id="KW-1185">Reference proteome</keyword>
<dbReference type="Proteomes" id="UP000001997">
    <property type="component" value="Unassembled WGS sequence"/>
</dbReference>
<dbReference type="RefSeq" id="XP_001484117.2">
    <property type="nucleotide sequence ID" value="XM_001484067.1"/>
</dbReference>
<sequence length="110" mass="11992">MSYISPNLPFCATGTNSRRICSTNGFTGSRRSHLSSTFQSKSRVMRPIPAPMSIVNFCWPSGHGIRLRSFLKNVEDPIISAFGTGVCSPKPPKTPFTEAGTELQYCMASS</sequence>
<reference evidence="1 2" key="1">
    <citation type="journal article" date="2009" name="Nature">
        <title>Evolution of pathogenicity and sexual reproduction in eight Candida genomes.</title>
        <authorList>
            <person name="Butler G."/>
            <person name="Rasmussen M.D."/>
            <person name="Lin M.F."/>
            <person name="Santos M.A."/>
            <person name="Sakthikumar S."/>
            <person name="Munro C.A."/>
            <person name="Rheinbay E."/>
            <person name="Grabherr M."/>
            <person name="Forche A."/>
            <person name="Reedy J.L."/>
            <person name="Agrafioti I."/>
            <person name="Arnaud M.B."/>
            <person name="Bates S."/>
            <person name="Brown A.J."/>
            <person name="Brunke S."/>
            <person name="Costanzo M.C."/>
            <person name="Fitzpatrick D.A."/>
            <person name="de Groot P.W."/>
            <person name="Harris D."/>
            <person name="Hoyer L.L."/>
            <person name="Hube B."/>
            <person name="Klis F.M."/>
            <person name="Kodira C."/>
            <person name="Lennard N."/>
            <person name="Logue M.E."/>
            <person name="Martin R."/>
            <person name="Neiman A.M."/>
            <person name="Nikolaou E."/>
            <person name="Quail M.A."/>
            <person name="Quinn J."/>
            <person name="Santos M.C."/>
            <person name="Schmitzberger F.F."/>
            <person name="Sherlock G."/>
            <person name="Shah P."/>
            <person name="Silverstein K.A."/>
            <person name="Skrzypek M.S."/>
            <person name="Soll D."/>
            <person name="Staggs R."/>
            <person name="Stansfield I."/>
            <person name="Stumpf M.P."/>
            <person name="Sudbery P.E."/>
            <person name="Srikantha T."/>
            <person name="Zeng Q."/>
            <person name="Berman J."/>
            <person name="Berriman M."/>
            <person name="Heitman J."/>
            <person name="Gow N.A."/>
            <person name="Lorenz M.C."/>
            <person name="Birren B.W."/>
            <person name="Kellis M."/>
            <person name="Cuomo C.A."/>
        </authorList>
    </citation>
    <scope>NUCLEOTIDE SEQUENCE [LARGE SCALE GENOMIC DNA]</scope>
    <source>
        <strain evidence="2">ATCC 6260 / CBS 566 / DSM 6381 / JCM 1539 / NBRC 10279 / NRRL Y-324</strain>
    </source>
</reference>
<dbReference type="KEGG" id="pgu:PGUG_03499"/>
<evidence type="ECO:0000313" key="2">
    <source>
        <dbReference type="Proteomes" id="UP000001997"/>
    </source>
</evidence>
<protein>
    <submittedName>
        <fullName evidence="1">Uncharacterized protein</fullName>
    </submittedName>
</protein>
<name>A5DJP8_PICGU</name>
<organism evidence="1 2">
    <name type="scientific">Meyerozyma guilliermondii (strain ATCC 6260 / CBS 566 / DSM 6381 / JCM 1539 / NBRC 10279 / NRRL Y-324)</name>
    <name type="common">Yeast</name>
    <name type="synonym">Candida guilliermondii</name>
    <dbReference type="NCBI Taxonomy" id="294746"/>
    <lineage>
        <taxon>Eukaryota</taxon>
        <taxon>Fungi</taxon>
        <taxon>Dikarya</taxon>
        <taxon>Ascomycota</taxon>
        <taxon>Saccharomycotina</taxon>
        <taxon>Pichiomycetes</taxon>
        <taxon>Debaryomycetaceae</taxon>
        <taxon>Meyerozyma</taxon>
    </lineage>
</organism>
<dbReference type="OrthoDB" id="10449711at2759"/>
<dbReference type="GeneID" id="5126385"/>
<dbReference type="eggNOG" id="ENOG502RQHV">
    <property type="taxonomic scope" value="Eukaryota"/>
</dbReference>
<evidence type="ECO:0000313" key="1">
    <source>
        <dbReference type="EMBL" id="EDK39400.2"/>
    </source>
</evidence>
<dbReference type="HOGENOM" id="CLU_2305794_0_0_1"/>
<dbReference type="VEuPathDB" id="FungiDB:PGUG_03499"/>